<keyword evidence="6" id="KW-0969">Cilium</keyword>
<dbReference type="AlphaFoldDB" id="A0A3A4R9S1"/>
<dbReference type="Gene3D" id="1.20.1330.10">
    <property type="entry name" value="f41 fragment of flagellin, N-terminal domain"/>
    <property type="match status" value="1"/>
</dbReference>
<comment type="similarity">
    <text evidence="2">Belongs to the bacterial flagellin family.</text>
</comment>
<accession>A0A3A4R9S1</accession>
<organism evidence="6 7">
    <name type="scientific">Candidatus Auribacter fodinae</name>
    <dbReference type="NCBI Taxonomy" id="2093366"/>
    <lineage>
        <taxon>Bacteria</taxon>
        <taxon>Pseudomonadati</taxon>
        <taxon>Candidatus Auribacterota</taxon>
        <taxon>Candidatus Auribacteria</taxon>
        <taxon>Candidatus Auribacterales</taxon>
        <taxon>Candidatus Auribacteraceae</taxon>
        <taxon>Candidatus Auribacter</taxon>
    </lineage>
</organism>
<proteinExistence type="inferred from homology"/>
<keyword evidence="6" id="KW-0282">Flagellum</keyword>
<dbReference type="GO" id="GO:0009424">
    <property type="term" value="C:bacterial-type flagellum hook"/>
    <property type="evidence" value="ECO:0007669"/>
    <property type="project" value="InterPro"/>
</dbReference>
<keyword evidence="3" id="KW-0975">Bacterial flagellum</keyword>
<dbReference type="PANTHER" id="PTHR42792:SF1">
    <property type="entry name" value="FLAGELLAR HOOK-ASSOCIATED PROTEIN 3"/>
    <property type="match status" value="1"/>
</dbReference>
<evidence type="ECO:0000313" key="6">
    <source>
        <dbReference type="EMBL" id="RJP61659.1"/>
    </source>
</evidence>
<dbReference type="Pfam" id="PF00669">
    <property type="entry name" value="Flagellin_N"/>
    <property type="match status" value="1"/>
</dbReference>
<feature type="domain" description="Flagellin N-terminal" evidence="4">
    <location>
        <begin position="10"/>
        <end position="142"/>
    </location>
</feature>
<evidence type="ECO:0000256" key="2">
    <source>
        <dbReference type="ARBA" id="ARBA00005709"/>
    </source>
</evidence>
<dbReference type="Proteomes" id="UP000266426">
    <property type="component" value="Unassembled WGS sequence"/>
</dbReference>
<reference evidence="6 7" key="1">
    <citation type="journal article" date="2017" name="ISME J.">
        <title>Energy and carbon metabolisms in a deep terrestrial subsurface fluid microbial community.</title>
        <authorList>
            <person name="Momper L."/>
            <person name="Jungbluth S.P."/>
            <person name="Lee M.D."/>
            <person name="Amend J.P."/>
        </authorList>
    </citation>
    <scope>NUCLEOTIDE SEQUENCE [LARGE SCALE GENOMIC DNA]</scope>
    <source>
        <strain evidence="6">SURF_26</strain>
    </source>
</reference>
<comment type="subcellular location">
    <subcellularLocation>
        <location evidence="1">Bacterial flagellum</location>
    </subcellularLocation>
</comment>
<dbReference type="InterPro" id="IPR013384">
    <property type="entry name" value="Flagell_FlgL"/>
</dbReference>
<evidence type="ECO:0000259" key="4">
    <source>
        <dbReference type="Pfam" id="PF00669"/>
    </source>
</evidence>
<dbReference type="Pfam" id="PF00700">
    <property type="entry name" value="Flagellin_C"/>
    <property type="match status" value="1"/>
</dbReference>
<keyword evidence="6" id="KW-0966">Cell projection</keyword>
<evidence type="ECO:0000313" key="7">
    <source>
        <dbReference type="Proteomes" id="UP000266426"/>
    </source>
</evidence>
<dbReference type="PANTHER" id="PTHR42792">
    <property type="entry name" value="FLAGELLIN"/>
    <property type="match status" value="1"/>
</dbReference>
<protein>
    <submittedName>
        <fullName evidence="6">Flagellar hook-associated protein 3</fullName>
    </submittedName>
</protein>
<sequence>MFDRITNPMLINRNLMYIGKNMQNLQKTQEQISSGKMFRLPSDNPINATQSMGLKNDVKRTEQYKHNIVNGVSFLENTSSVLSQIEDVLLEIKNIAQNAASEITTSAERTAFGFEVNQLLEELLLSSNSKFNGKFIFGGTETLSGTRANSAPFNAVMSGNVIASVTQNPDGIGGEIKRLAGEGKAVIINVNGDDVFQPNGENGTHDIFQTVIRLRENLNANDSASIQDRIKELDREFEQVVSQNTLAGAKVNRLELMSDQLDDLQIIQKERLSELEDTDYAEAIMRLQSQETALQATLAASSRILSQSLLDYI</sequence>
<name>A0A3A4R9S1_9BACT</name>
<evidence type="ECO:0000256" key="3">
    <source>
        <dbReference type="ARBA" id="ARBA00023143"/>
    </source>
</evidence>
<comment type="caution">
    <text evidence="6">The sequence shown here is derived from an EMBL/GenBank/DDBJ whole genome shotgun (WGS) entry which is preliminary data.</text>
</comment>
<feature type="domain" description="Flagellin C-terminal" evidence="5">
    <location>
        <begin position="231"/>
        <end position="313"/>
    </location>
</feature>
<dbReference type="NCBIfam" id="TIGR02550">
    <property type="entry name" value="flagell_flgL"/>
    <property type="match status" value="1"/>
</dbReference>
<dbReference type="GO" id="GO:0005198">
    <property type="term" value="F:structural molecule activity"/>
    <property type="evidence" value="ECO:0007669"/>
    <property type="project" value="InterPro"/>
</dbReference>
<evidence type="ECO:0000256" key="1">
    <source>
        <dbReference type="ARBA" id="ARBA00004365"/>
    </source>
</evidence>
<dbReference type="SUPFAM" id="SSF64518">
    <property type="entry name" value="Phase 1 flagellin"/>
    <property type="match status" value="1"/>
</dbReference>
<evidence type="ECO:0000259" key="5">
    <source>
        <dbReference type="Pfam" id="PF00700"/>
    </source>
</evidence>
<dbReference type="InterPro" id="IPR001492">
    <property type="entry name" value="Flagellin"/>
</dbReference>
<dbReference type="InterPro" id="IPR046358">
    <property type="entry name" value="Flagellin_C"/>
</dbReference>
<gene>
    <name evidence="6" type="primary">flgL</name>
    <name evidence="6" type="ORF">C4541_01280</name>
</gene>
<dbReference type="GO" id="GO:0071973">
    <property type="term" value="P:bacterial-type flagellum-dependent cell motility"/>
    <property type="evidence" value="ECO:0007669"/>
    <property type="project" value="InterPro"/>
</dbReference>
<dbReference type="EMBL" id="QZJZ01000010">
    <property type="protein sequence ID" value="RJP61659.1"/>
    <property type="molecule type" value="Genomic_DNA"/>
</dbReference>
<dbReference type="InterPro" id="IPR001029">
    <property type="entry name" value="Flagellin_N"/>
</dbReference>